<name>A0A916RDI1_9HYPH</name>
<sequence>MDLLFKILLFIHFIGLVLGMGSGIALANVGRLSAKAPAPEAGLSQMGEILRRNSHIGLGLLWITGLLLIWLRYGGFGALDVWFWIKIAGVIVLSAAVGMASANYRRIKAGQAGARERGKMLSTIAGVSGIVVVFSAVMAFN</sequence>
<feature type="transmembrane region" description="Helical" evidence="1">
    <location>
        <begin position="81"/>
        <end position="100"/>
    </location>
</feature>
<protein>
    <recommendedName>
        <fullName evidence="4">DUF2269 family protein</fullName>
    </recommendedName>
</protein>
<dbReference type="OrthoDB" id="7950681at2"/>
<feature type="transmembrane region" description="Helical" evidence="1">
    <location>
        <begin position="6"/>
        <end position="27"/>
    </location>
</feature>
<dbReference type="RefSeq" id="WP_127073896.1">
    <property type="nucleotide sequence ID" value="NZ_BMKB01000002.1"/>
</dbReference>
<keyword evidence="1" id="KW-1133">Transmembrane helix</keyword>
<keyword evidence="1" id="KW-0472">Membrane</keyword>
<organism evidence="2 3">
    <name type="scientific">Pelagibacterium lentulum</name>
    <dbReference type="NCBI Taxonomy" id="2029865"/>
    <lineage>
        <taxon>Bacteria</taxon>
        <taxon>Pseudomonadati</taxon>
        <taxon>Pseudomonadota</taxon>
        <taxon>Alphaproteobacteria</taxon>
        <taxon>Hyphomicrobiales</taxon>
        <taxon>Devosiaceae</taxon>
        <taxon>Pelagibacterium</taxon>
    </lineage>
</organism>
<comment type="caution">
    <text evidence="2">The sequence shown here is derived from an EMBL/GenBank/DDBJ whole genome shotgun (WGS) entry which is preliminary data.</text>
</comment>
<dbReference type="AlphaFoldDB" id="A0A916RDI1"/>
<feature type="transmembrane region" description="Helical" evidence="1">
    <location>
        <begin position="56"/>
        <end position="75"/>
    </location>
</feature>
<proteinExistence type="predicted"/>
<gene>
    <name evidence="2" type="ORF">GCM10011499_16190</name>
</gene>
<feature type="transmembrane region" description="Helical" evidence="1">
    <location>
        <begin position="121"/>
        <end position="140"/>
    </location>
</feature>
<evidence type="ECO:0000256" key="1">
    <source>
        <dbReference type="SAM" id="Phobius"/>
    </source>
</evidence>
<keyword evidence="1" id="KW-0812">Transmembrane</keyword>
<dbReference type="Proteomes" id="UP000596977">
    <property type="component" value="Unassembled WGS sequence"/>
</dbReference>
<keyword evidence="3" id="KW-1185">Reference proteome</keyword>
<dbReference type="EMBL" id="BMKB01000002">
    <property type="protein sequence ID" value="GGA47181.1"/>
    <property type="molecule type" value="Genomic_DNA"/>
</dbReference>
<evidence type="ECO:0000313" key="2">
    <source>
        <dbReference type="EMBL" id="GGA47181.1"/>
    </source>
</evidence>
<evidence type="ECO:0000313" key="3">
    <source>
        <dbReference type="Proteomes" id="UP000596977"/>
    </source>
</evidence>
<reference evidence="2 3" key="1">
    <citation type="journal article" date="2014" name="Int. J. Syst. Evol. Microbiol.">
        <title>Complete genome sequence of Corynebacterium casei LMG S-19264T (=DSM 44701T), isolated from a smear-ripened cheese.</title>
        <authorList>
            <consortium name="US DOE Joint Genome Institute (JGI-PGF)"/>
            <person name="Walter F."/>
            <person name="Albersmeier A."/>
            <person name="Kalinowski J."/>
            <person name="Ruckert C."/>
        </authorList>
    </citation>
    <scope>NUCLEOTIDE SEQUENCE [LARGE SCALE GENOMIC DNA]</scope>
    <source>
        <strain evidence="2 3">CGMCC 1.15896</strain>
    </source>
</reference>
<evidence type="ECO:0008006" key="4">
    <source>
        <dbReference type="Google" id="ProtNLM"/>
    </source>
</evidence>
<accession>A0A916RDI1</accession>